<evidence type="ECO:0000259" key="1">
    <source>
        <dbReference type="Pfam" id="PF12804"/>
    </source>
</evidence>
<dbReference type="RefSeq" id="WP_190465285.1">
    <property type="nucleotide sequence ID" value="NZ_JACJPW010000037.1"/>
</dbReference>
<comment type="caution">
    <text evidence="2">The sequence shown here is derived from an EMBL/GenBank/DDBJ whole genome shotgun (WGS) entry which is preliminary data.</text>
</comment>
<evidence type="ECO:0000313" key="2">
    <source>
        <dbReference type="EMBL" id="MBD2182473.1"/>
    </source>
</evidence>
<dbReference type="PANTHER" id="PTHR43777">
    <property type="entry name" value="MOLYBDENUM COFACTOR CYTIDYLYLTRANSFERASE"/>
    <property type="match status" value="1"/>
</dbReference>
<feature type="domain" description="MobA-like NTP transferase" evidence="1">
    <location>
        <begin position="6"/>
        <end position="169"/>
    </location>
</feature>
<proteinExistence type="predicted"/>
<keyword evidence="3" id="KW-1185">Reference proteome</keyword>
<dbReference type="Proteomes" id="UP000641646">
    <property type="component" value="Unassembled WGS sequence"/>
</dbReference>
<dbReference type="CDD" id="cd04182">
    <property type="entry name" value="GT_2_like_f"/>
    <property type="match status" value="1"/>
</dbReference>
<dbReference type="InterPro" id="IPR025877">
    <property type="entry name" value="MobA-like_NTP_Trfase"/>
</dbReference>
<reference evidence="2" key="2">
    <citation type="submission" date="2020-08" db="EMBL/GenBank/DDBJ databases">
        <authorList>
            <person name="Chen M."/>
            <person name="Teng W."/>
            <person name="Zhao L."/>
            <person name="Hu C."/>
            <person name="Zhou Y."/>
            <person name="Han B."/>
            <person name="Song L."/>
            <person name="Shu W."/>
        </authorList>
    </citation>
    <scope>NUCLEOTIDE SEQUENCE</scope>
    <source>
        <strain evidence="2">FACHB-1375</strain>
    </source>
</reference>
<sequence length="196" mass="21376">MTVGIIILAAGASTRMGTPKQLLPYGKSTLLSHTIEVALASGCHPIIVVLGAYATQIRSHINQLTIRIVENPQWSEGMSSSIRVGIQALDTVTEKPEAVVLCLCDQPFISTQVINQLIEVYFQKSKQIIASEYAGILGVPALFDRSFFPNLMKLKGAEGAKKIIQNHSDRVLSVPFAEGIVDIDTPEEYQQLQSLI</sequence>
<dbReference type="Pfam" id="PF12804">
    <property type="entry name" value="NTP_transf_3"/>
    <property type="match status" value="1"/>
</dbReference>
<protein>
    <submittedName>
        <fullName evidence="2">Nucleotidyltransferase family protein</fullName>
    </submittedName>
</protein>
<dbReference type="SUPFAM" id="SSF53448">
    <property type="entry name" value="Nucleotide-diphospho-sugar transferases"/>
    <property type="match status" value="1"/>
</dbReference>
<gene>
    <name evidence="2" type="ORF">H6G03_15445</name>
</gene>
<dbReference type="EMBL" id="JACJPW010000037">
    <property type="protein sequence ID" value="MBD2182473.1"/>
    <property type="molecule type" value="Genomic_DNA"/>
</dbReference>
<dbReference type="InterPro" id="IPR029044">
    <property type="entry name" value="Nucleotide-diphossugar_trans"/>
</dbReference>
<dbReference type="AlphaFoldDB" id="A0A926VEY4"/>
<reference evidence="2" key="1">
    <citation type="journal article" date="2015" name="ISME J.">
        <title>Draft Genome Sequence of Streptomyces incarnatus NRRL8089, which Produces the Nucleoside Antibiotic Sinefungin.</title>
        <authorList>
            <person name="Oshima K."/>
            <person name="Hattori M."/>
            <person name="Shimizu H."/>
            <person name="Fukuda K."/>
            <person name="Nemoto M."/>
            <person name="Inagaki K."/>
            <person name="Tamura T."/>
        </authorList>
    </citation>
    <scope>NUCLEOTIDE SEQUENCE</scope>
    <source>
        <strain evidence="2">FACHB-1375</strain>
    </source>
</reference>
<dbReference type="GO" id="GO:0016779">
    <property type="term" value="F:nucleotidyltransferase activity"/>
    <property type="evidence" value="ECO:0007669"/>
    <property type="project" value="UniProtKB-ARBA"/>
</dbReference>
<name>A0A926VEY4_9CYAN</name>
<organism evidence="2 3">
    <name type="scientific">Aerosakkonema funiforme FACHB-1375</name>
    <dbReference type="NCBI Taxonomy" id="2949571"/>
    <lineage>
        <taxon>Bacteria</taxon>
        <taxon>Bacillati</taxon>
        <taxon>Cyanobacteriota</taxon>
        <taxon>Cyanophyceae</taxon>
        <taxon>Oscillatoriophycideae</taxon>
        <taxon>Aerosakkonematales</taxon>
        <taxon>Aerosakkonemataceae</taxon>
        <taxon>Aerosakkonema</taxon>
    </lineage>
</organism>
<accession>A0A926VEY4</accession>
<dbReference type="PANTHER" id="PTHR43777:SF1">
    <property type="entry name" value="MOLYBDENUM COFACTOR CYTIDYLYLTRANSFERASE"/>
    <property type="match status" value="1"/>
</dbReference>
<evidence type="ECO:0000313" key="3">
    <source>
        <dbReference type="Proteomes" id="UP000641646"/>
    </source>
</evidence>
<dbReference type="Gene3D" id="3.90.550.10">
    <property type="entry name" value="Spore Coat Polysaccharide Biosynthesis Protein SpsA, Chain A"/>
    <property type="match status" value="1"/>
</dbReference>